<feature type="domain" description="Tyrosine-protein phosphatase" evidence="7">
    <location>
        <begin position="319"/>
        <end position="566"/>
    </location>
</feature>
<dbReference type="SUPFAM" id="SSF52799">
    <property type="entry name" value="(Phosphotyrosine protein) phosphatases II"/>
    <property type="match status" value="2"/>
</dbReference>
<keyword evidence="4" id="KW-0904">Protein phosphatase</keyword>
<evidence type="ECO:0000259" key="7">
    <source>
        <dbReference type="PROSITE" id="PS50055"/>
    </source>
</evidence>
<feature type="domain" description="Tyrosine specific protein phosphatases" evidence="8">
    <location>
        <begin position="772"/>
        <end position="847"/>
    </location>
</feature>
<organism evidence="9 11">
    <name type="scientific">Hydra vulgaris</name>
    <name type="common">Hydra</name>
    <name type="synonym">Hydra attenuata</name>
    <dbReference type="NCBI Taxonomy" id="6087"/>
    <lineage>
        <taxon>Eukaryota</taxon>
        <taxon>Metazoa</taxon>
        <taxon>Cnidaria</taxon>
        <taxon>Hydrozoa</taxon>
        <taxon>Hydroidolina</taxon>
        <taxon>Anthoathecata</taxon>
        <taxon>Aplanulata</taxon>
        <taxon>Hydridae</taxon>
        <taxon>Hydra</taxon>
    </lineage>
</organism>
<evidence type="ECO:0000259" key="8">
    <source>
        <dbReference type="PROSITE" id="PS50056"/>
    </source>
</evidence>
<evidence type="ECO:0000313" key="9">
    <source>
        <dbReference type="Proteomes" id="UP001652625"/>
    </source>
</evidence>
<feature type="chain" id="PRO_5045025914" description="protein-tyrosine-phosphatase" evidence="6">
    <location>
        <begin position="19"/>
        <end position="957"/>
    </location>
</feature>
<evidence type="ECO:0000256" key="1">
    <source>
        <dbReference type="ARBA" id="ARBA00009580"/>
    </source>
</evidence>
<keyword evidence="6" id="KW-0732">Signal</keyword>
<proteinExistence type="inferred from homology"/>
<evidence type="ECO:0000313" key="11">
    <source>
        <dbReference type="RefSeq" id="XP_065657362.1"/>
    </source>
</evidence>
<keyword evidence="5" id="KW-0472">Membrane</keyword>
<dbReference type="InterPro" id="IPR050348">
    <property type="entry name" value="Protein-Tyr_Phosphatase"/>
</dbReference>
<reference evidence="10 11" key="1">
    <citation type="submission" date="2025-05" db="UniProtKB">
        <authorList>
            <consortium name="RefSeq"/>
        </authorList>
    </citation>
    <scope>IDENTIFICATION</scope>
</reference>
<keyword evidence="5" id="KW-1133">Transmembrane helix</keyword>
<dbReference type="GeneID" id="124806626"/>
<dbReference type="SMART" id="SM00194">
    <property type="entry name" value="PTPc"/>
    <property type="match status" value="2"/>
</dbReference>
<evidence type="ECO:0000256" key="4">
    <source>
        <dbReference type="ARBA" id="ARBA00022912"/>
    </source>
</evidence>
<dbReference type="InterPro" id="IPR003595">
    <property type="entry name" value="Tyr_Pase_cat"/>
</dbReference>
<evidence type="ECO:0000256" key="6">
    <source>
        <dbReference type="SAM" id="SignalP"/>
    </source>
</evidence>
<dbReference type="Pfam" id="PF00102">
    <property type="entry name" value="Y_phosphatase"/>
    <property type="match status" value="2"/>
</dbReference>
<dbReference type="PRINTS" id="PR00700">
    <property type="entry name" value="PRTYPHPHTASE"/>
</dbReference>
<feature type="transmembrane region" description="Helical" evidence="5">
    <location>
        <begin position="245"/>
        <end position="269"/>
    </location>
</feature>
<keyword evidence="9" id="KW-1185">Reference proteome</keyword>
<evidence type="ECO:0000313" key="12">
    <source>
        <dbReference type="RefSeq" id="XP_065657363.1"/>
    </source>
</evidence>
<dbReference type="PANTHER" id="PTHR19134:SF562">
    <property type="entry name" value="PROTEIN-TYROSINE-PHOSPHATASE"/>
    <property type="match status" value="1"/>
</dbReference>
<dbReference type="PROSITE" id="PS50055">
    <property type="entry name" value="TYR_PHOSPHATASE_PTP"/>
    <property type="match status" value="2"/>
</dbReference>
<dbReference type="InterPro" id="IPR029021">
    <property type="entry name" value="Prot-tyrosine_phosphatase-like"/>
</dbReference>
<dbReference type="InterPro" id="IPR000242">
    <property type="entry name" value="PTP_cat"/>
</dbReference>
<feature type="signal peptide" evidence="6">
    <location>
        <begin position="1"/>
        <end position="18"/>
    </location>
</feature>
<dbReference type="Proteomes" id="UP001652625">
    <property type="component" value="Chromosome 07"/>
</dbReference>
<keyword evidence="5" id="KW-0812">Transmembrane</keyword>
<evidence type="ECO:0000313" key="10">
    <source>
        <dbReference type="RefSeq" id="XP_065657361.1"/>
    </source>
</evidence>
<dbReference type="Gene3D" id="3.90.190.10">
    <property type="entry name" value="Protein tyrosine phosphatase superfamily"/>
    <property type="match status" value="2"/>
</dbReference>
<gene>
    <name evidence="10 11 12" type="primary">LOC124806626</name>
</gene>
<dbReference type="SMART" id="SM00404">
    <property type="entry name" value="PTPc_motif"/>
    <property type="match status" value="2"/>
</dbReference>
<sequence length="957" mass="109572">MSKRYTVYLVILIGIVKAENIEFILNPLSKPIAVINWNVTADFYTVYFNQSRSYYTNGGNTEFKTNTNQSETTITLDFGTEYSFTTTYTRNMSESFRSPAILLKTPDTPQPVPIKSKSANVLLLDFPNAKYHQLIVSKVQSTEVLPSTSSIISSRSISSSILNHPLKNLYVTLVVDMMKVPNVFLVGDNSVFVHNNIKVQNIPLEPNSTYVFFQRAFINDTDYFSYNWTEAIHTKPIEILNETEVVAITVGIVFSIISIIFIIIVLCHWKYSTKYTPKPPKKSKIEHSKRLKTDPCLPIKDSEFQNHMTHMKFNNFKAFNDEFSSMPVEACSYSEFLKLSDKQKKRFHNIPCYDKSRVTSDDIYLHANYIPGFITSKDYIIMMSPSNEEIDAFWKMVWENSVRHIVMIGAMVEKNKTICAQYFPTNTYSLDDCSIKITLLASQEFANMILRKFSLKLDDESRTVFHYQFLSWPSVQVTPHLPSTFLQFMMMVFNETTKNTTPIVVHSSYSSGSASIFVCVDTQMHRIVKQNDVNVHSNVLEVRSYRHDGVQSLDEYIFIHECILEFILTRHFEDIPIRYLSSYIQNVNKSVPRFAEEFDFIVKNLCNNNRKSLVASLPCNKAKNTDDCVKPFDYNRVKLKKTNEEGSDYINASFIDTYLAKSSFIVAQTPNIDSLEVFWRMVYEMETWVIIMCCQEIEQGNLCSETFWPEEGFMMVFGNLSVKLVFEELHIKDVIFRRIQILNNKSGEEKLVVFYQYLAWPNDENISSSSMSSLVKIVEQSSSWKEKLKAKSIALVSSTGSGRPGVIIALRSLIEESSITGSVNIVRTVYMLRQQRYALIQTREEYSIIYSCTLELTKNIRRSGIISSLEPNVNTSKIGTNIFPDGYLNVPRRASFISLNTIDFQMQQSCPTTDQVSMVSLSAESPTDFSYGVLGNSNEGYVSHGSDDSKSSKDTSF</sequence>
<dbReference type="PROSITE" id="PS50056">
    <property type="entry name" value="TYR_PHOSPHATASE_2"/>
    <property type="match status" value="2"/>
</dbReference>
<comment type="similarity">
    <text evidence="1">Belongs to the protein-tyrosine phosphatase family.</text>
</comment>
<protein>
    <recommendedName>
        <fullName evidence="2">protein-tyrosine-phosphatase</fullName>
        <ecNumber evidence="2">3.1.3.48</ecNumber>
    </recommendedName>
</protein>
<dbReference type="PANTHER" id="PTHR19134">
    <property type="entry name" value="RECEPTOR-TYPE TYROSINE-PROTEIN PHOSPHATASE"/>
    <property type="match status" value="1"/>
</dbReference>
<evidence type="ECO:0000256" key="5">
    <source>
        <dbReference type="SAM" id="Phobius"/>
    </source>
</evidence>
<dbReference type="CDD" id="cd00047">
    <property type="entry name" value="PTPc"/>
    <property type="match status" value="1"/>
</dbReference>
<dbReference type="RefSeq" id="XP_065657363.1">
    <property type="nucleotide sequence ID" value="XM_065801291.1"/>
</dbReference>
<dbReference type="EC" id="3.1.3.48" evidence="2"/>
<dbReference type="RefSeq" id="XP_065657362.1">
    <property type="nucleotide sequence ID" value="XM_065801290.1"/>
</dbReference>
<dbReference type="RefSeq" id="XP_065657361.1">
    <property type="nucleotide sequence ID" value="XM_065801289.1"/>
</dbReference>
<keyword evidence="10 11" id="KW-0675">Receptor</keyword>
<evidence type="ECO:0000256" key="3">
    <source>
        <dbReference type="ARBA" id="ARBA00022801"/>
    </source>
</evidence>
<name>A0ABM4C6X5_HYDVU</name>
<feature type="domain" description="Tyrosine specific protein phosphatases" evidence="8">
    <location>
        <begin position="483"/>
        <end position="557"/>
    </location>
</feature>
<accession>A0ABM4C6X5</accession>
<keyword evidence="3" id="KW-0378">Hydrolase</keyword>
<evidence type="ECO:0000256" key="2">
    <source>
        <dbReference type="ARBA" id="ARBA00013064"/>
    </source>
</evidence>
<feature type="domain" description="Tyrosine-protein phosphatase" evidence="7">
    <location>
        <begin position="594"/>
        <end position="856"/>
    </location>
</feature>
<dbReference type="InterPro" id="IPR000387">
    <property type="entry name" value="Tyr_Pase_dom"/>
</dbReference>